<evidence type="ECO:0000256" key="7">
    <source>
        <dbReference type="ARBA" id="ARBA00022801"/>
    </source>
</evidence>
<comment type="similarity">
    <text evidence="2 17">Belongs to the Nudix hydrolase family.</text>
</comment>
<evidence type="ECO:0000259" key="18">
    <source>
        <dbReference type="PROSITE" id="PS51462"/>
    </source>
</evidence>
<dbReference type="InterPro" id="IPR022998">
    <property type="entry name" value="ThiamineP_synth_TenI"/>
</dbReference>
<dbReference type="Gene3D" id="3.90.79.10">
    <property type="entry name" value="Nucleoside Triphosphate Pyrophosphohydrolase"/>
    <property type="match status" value="1"/>
</dbReference>
<comment type="catalytic activity">
    <reaction evidence="10">
        <text>8-oxo-dGTP + H2O = 8-oxo-dGMP + diphosphate + H(+)</text>
        <dbReference type="Rhea" id="RHEA:31575"/>
        <dbReference type="ChEBI" id="CHEBI:15377"/>
        <dbReference type="ChEBI" id="CHEBI:15378"/>
        <dbReference type="ChEBI" id="CHEBI:33019"/>
        <dbReference type="ChEBI" id="CHEBI:63224"/>
        <dbReference type="ChEBI" id="CHEBI:77896"/>
        <dbReference type="EC" id="3.6.1.55"/>
    </reaction>
</comment>
<dbReference type="InterPro" id="IPR020084">
    <property type="entry name" value="NUDIX_hydrolase_CS"/>
</dbReference>
<accession>A0ABZ1AMG7</accession>
<keyword evidence="3" id="KW-0515">Mutator protein</keyword>
<dbReference type="InterPro" id="IPR047127">
    <property type="entry name" value="MutT-like"/>
</dbReference>
<dbReference type="PANTHER" id="PTHR47707:SF1">
    <property type="entry name" value="NUDIX HYDROLASE FAMILY PROTEIN"/>
    <property type="match status" value="1"/>
</dbReference>
<evidence type="ECO:0000256" key="9">
    <source>
        <dbReference type="ARBA" id="ARBA00023204"/>
    </source>
</evidence>
<dbReference type="InterPro" id="IPR000086">
    <property type="entry name" value="NUDIX_hydrolase_dom"/>
</dbReference>
<proteinExistence type="inferred from homology"/>
<evidence type="ECO:0000256" key="11">
    <source>
        <dbReference type="ARBA" id="ARBA00036904"/>
    </source>
</evidence>
<reference evidence="19 20" key="1">
    <citation type="submission" date="2023-12" db="EMBL/GenBank/DDBJ databases">
        <title>A. evansii MAY27, complete genome.</title>
        <authorList>
            <person name="Wang Y."/>
        </authorList>
    </citation>
    <scope>NUCLEOTIDE SEQUENCE [LARGE SCALE GENOMIC DNA]</scope>
    <source>
        <strain evidence="19 20">MAY27</strain>
    </source>
</reference>
<dbReference type="Proteomes" id="UP001626593">
    <property type="component" value="Chromosome"/>
</dbReference>
<dbReference type="EC" id="3.6.1.55" evidence="12"/>
<evidence type="ECO:0000256" key="12">
    <source>
        <dbReference type="ARBA" id="ARBA00038905"/>
    </source>
</evidence>
<dbReference type="Pfam" id="PF00293">
    <property type="entry name" value="NUDIX"/>
    <property type="match status" value="1"/>
</dbReference>
<dbReference type="SUPFAM" id="SSF55811">
    <property type="entry name" value="Nudix"/>
    <property type="match status" value="1"/>
</dbReference>
<keyword evidence="9" id="KW-0234">DNA repair</keyword>
<evidence type="ECO:0000256" key="16">
    <source>
        <dbReference type="ARBA" id="ARBA00042798"/>
    </source>
</evidence>
<dbReference type="InterPro" id="IPR036206">
    <property type="entry name" value="ThiamineP_synth_sf"/>
</dbReference>
<evidence type="ECO:0000256" key="17">
    <source>
        <dbReference type="RuleBase" id="RU003476"/>
    </source>
</evidence>
<dbReference type="CDD" id="cd03425">
    <property type="entry name" value="NUDIX_MutT_NudA_like"/>
    <property type="match status" value="1"/>
</dbReference>
<evidence type="ECO:0000256" key="14">
    <source>
        <dbReference type="ARBA" id="ARBA00041592"/>
    </source>
</evidence>
<dbReference type="RefSeq" id="WP_407279681.1">
    <property type="nucleotide sequence ID" value="NZ_CP141259.1"/>
</dbReference>
<evidence type="ECO:0000313" key="19">
    <source>
        <dbReference type="EMBL" id="WRL47050.1"/>
    </source>
</evidence>
<evidence type="ECO:0000256" key="5">
    <source>
        <dbReference type="ARBA" id="ARBA00022723"/>
    </source>
</evidence>
<evidence type="ECO:0000256" key="10">
    <source>
        <dbReference type="ARBA" id="ARBA00035861"/>
    </source>
</evidence>
<dbReference type="InterPro" id="IPR013785">
    <property type="entry name" value="Aldolase_TIM"/>
</dbReference>
<feature type="domain" description="Nudix hydrolase" evidence="18">
    <location>
        <begin position="2"/>
        <end position="131"/>
    </location>
</feature>
<organism evidence="19 20">
    <name type="scientific">Aromatoleum evansii</name>
    <name type="common">Azoarcus evansii</name>
    <dbReference type="NCBI Taxonomy" id="59406"/>
    <lineage>
        <taxon>Bacteria</taxon>
        <taxon>Pseudomonadati</taxon>
        <taxon>Pseudomonadota</taxon>
        <taxon>Betaproteobacteria</taxon>
        <taxon>Rhodocyclales</taxon>
        <taxon>Rhodocyclaceae</taxon>
        <taxon>Aromatoleum</taxon>
    </lineage>
</organism>
<keyword evidence="5" id="KW-0479">Metal-binding</keyword>
<evidence type="ECO:0000256" key="15">
    <source>
        <dbReference type="ARBA" id="ARBA00041979"/>
    </source>
</evidence>
<keyword evidence="8" id="KW-0460">Magnesium</keyword>
<evidence type="ECO:0000313" key="20">
    <source>
        <dbReference type="Proteomes" id="UP001626593"/>
    </source>
</evidence>
<keyword evidence="6" id="KW-0227">DNA damage</keyword>
<evidence type="ECO:0000256" key="8">
    <source>
        <dbReference type="ARBA" id="ARBA00022842"/>
    </source>
</evidence>
<dbReference type="NCBIfam" id="NF006530">
    <property type="entry name" value="PRK08999.1"/>
    <property type="match status" value="1"/>
</dbReference>
<gene>
    <name evidence="19" type="ORF">U5817_03080</name>
</gene>
<name>A0ABZ1AMG7_AROEV</name>
<dbReference type="GO" id="GO:0016787">
    <property type="term" value="F:hydrolase activity"/>
    <property type="evidence" value="ECO:0007669"/>
    <property type="project" value="UniProtKB-KW"/>
</dbReference>
<dbReference type="PANTHER" id="PTHR47707">
    <property type="entry name" value="8-OXO-DGTP DIPHOSPHATASE"/>
    <property type="match status" value="1"/>
</dbReference>
<keyword evidence="4" id="KW-0235">DNA replication</keyword>
<evidence type="ECO:0000256" key="2">
    <source>
        <dbReference type="ARBA" id="ARBA00005582"/>
    </source>
</evidence>
<dbReference type="SUPFAM" id="SSF51391">
    <property type="entry name" value="Thiamin phosphate synthase"/>
    <property type="match status" value="1"/>
</dbReference>
<keyword evidence="7 17" id="KW-0378">Hydrolase</keyword>
<dbReference type="InterPro" id="IPR015797">
    <property type="entry name" value="NUDIX_hydrolase-like_dom_sf"/>
</dbReference>
<evidence type="ECO:0000256" key="13">
    <source>
        <dbReference type="ARBA" id="ARBA00040794"/>
    </source>
</evidence>
<sequence>MSKRVEVAAGVIFGGDGRFLLGQRAPDTFYAGYWEFPGGKVEPGESPADALVRELDEELGIRVRVLRPWITREHLYEHAHVRLHFFEVADWEGELRDHVHSALSWEPVDAPEVGPMLPANGPILKALRLPRWMGITHATDIGVARQLELLDAALASGLRLVQVREPGMGASDLCAFAAAVVKRARPRGALVVVNGNAELAAEVGADGVHLSAAQLAGLEARPALEWVGASCHTRAELERAAGFGLDYAVLGAVLPTATHPGQPTLGWERFAELVGGLPMPVLALGGLRRADMERARAAGAHGIAAIRASWDQS</sequence>
<dbReference type="PRINTS" id="PR00502">
    <property type="entry name" value="NUDIXFAMILY"/>
</dbReference>
<dbReference type="CDD" id="cd00564">
    <property type="entry name" value="TMP_TenI"/>
    <property type="match status" value="1"/>
</dbReference>
<keyword evidence="20" id="KW-1185">Reference proteome</keyword>
<evidence type="ECO:0000256" key="3">
    <source>
        <dbReference type="ARBA" id="ARBA00022457"/>
    </source>
</evidence>
<dbReference type="PROSITE" id="PS00893">
    <property type="entry name" value="NUDIX_BOX"/>
    <property type="match status" value="1"/>
</dbReference>
<comment type="cofactor">
    <cofactor evidence="1">
        <name>Mg(2+)</name>
        <dbReference type="ChEBI" id="CHEBI:18420"/>
    </cofactor>
</comment>
<dbReference type="PROSITE" id="PS51462">
    <property type="entry name" value="NUDIX"/>
    <property type="match status" value="1"/>
</dbReference>
<protein>
    <recommendedName>
        <fullName evidence="13">8-oxo-dGTP diphosphatase</fullName>
        <ecNumber evidence="12">3.6.1.55</ecNumber>
    </recommendedName>
    <alternativeName>
        <fullName evidence="16">7,8-dihydro-8-oxoguanine-triphosphatase</fullName>
    </alternativeName>
    <alternativeName>
        <fullName evidence="15">Mutator protein MutT</fullName>
    </alternativeName>
    <alternativeName>
        <fullName evidence="14">dGTP pyrophosphohydrolase</fullName>
    </alternativeName>
</protein>
<dbReference type="InterPro" id="IPR020476">
    <property type="entry name" value="Nudix_hydrolase"/>
</dbReference>
<evidence type="ECO:0000256" key="1">
    <source>
        <dbReference type="ARBA" id="ARBA00001946"/>
    </source>
</evidence>
<dbReference type="EMBL" id="CP141259">
    <property type="protein sequence ID" value="WRL47050.1"/>
    <property type="molecule type" value="Genomic_DNA"/>
</dbReference>
<dbReference type="Pfam" id="PF02581">
    <property type="entry name" value="TMP-TENI"/>
    <property type="match status" value="1"/>
</dbReference>
<comment type="catalytic activity">
    <reaction evidence="11">
        <text>8-oxo-GTP + H2O = 8-oxo-GMP + diphosphate + H(+)</text>
        <dbReference type="Rhea" id="RHEA:67616"/>
        <dbReference type="ChEBI" id="CHEBI:15377"/>
        <dbReference type="ChEBI" id="CHEBI:15378"/>
        <dbReference type="ChEBI" id="CHEBI:33019"/>
        <dbReference type="ChEBI" id="CHEBI:143553"/>
        <dbReference type="ChEBI" id="CHEBI:145694"/>
    </reaction>
</comment>
<evidence type="ECO:0000256" key="6">
    <source>
        <dbReference type="ARBA" id="ARBA00022763"/>
    </source>
</evidence>
<evidence type="ECO:0000256" key="4">
    <source>
        <dbReference type="ARBA" id="ARBA00022705"/>
    </source>
</evidence>
<dbReference type="Gene3D" id="3.20.20.70">
    <property type="entry name" value="Aldolase class I"/>
    <property type="match status" value="1"/>
</dbReference>